<sequence>MSNGVLRTLNSQWKENGGRSPSHKRQHEDEEVSTPSSSSLKHRAPSNRAPLASKENILAKKPSSHRSAKNFFSSNNNKAKTKNQTLMIYDETAKALKKSKTISTQTETFDERKELMCSETPSEEYWELLAEERRKALQEALEENEQIADDLERKDELIDDLKNEIERLEESSSHAQYLASVIEELTQGLNKEENEPTVEGMSAKYDVNLSDNDATKDKSLNTTDGNDQFDGNRCELSDGSCSHDSDKENKPVFIPYSSDSDTLDYNTC</sequence>
<feature type="region of interest" description="Disordered" evidence="7">
    <location>
        <begin position="189"/>
        <end position="268"/>
    </location>
</feature>
<evidence type="ECO:0000256" key="5">
    <source>
        <dbReference type="ARBA" id="ARBA00023306"/>
    </source>
</evidence>
<evidence type="ECO:0000256" key="2">
    <source>
        <dbReference type="ARBA" id="ARBA00007979"/>
    </source>
</evidence>
<dbReference type="Pfam" id="PF07412">
    <property type="entry name" value="Geminin"/>
    <property type="match status" value="1"/>
</dbReference>
<comment type="similarity">
    <text evidence="2">Belongs to the geminin family.</text>
</comment>
<keyword evidence="9" id="KW-1185">Reference proteome</keyword>
<dbReference type="SUPFAM" id="SSF111469">
    <property type="entry name" value="Geminin coiled-coil domain"/>
    <property type="match status" value="1"/>
</dbReference>
<keyword evidence="3 6" id="KW-0175">Coiled coil</keyword>
<dbReference type="PANTHER" id="PTHR13372:SF5">
    <property type="entry name" value="GEMININ"/>
    <property type="match status" value="1"/>
</dbReference>
<accession>A0ABP0GJC7</accession>
<protein>
    <recommendedName>
        <fullName evidence="10">Geminin</fullName>
    </recommendedName>
</protein>
<dbReference type="CDD" id="cd22589">
    <property type="entry name" value="geminin_CC"/>
    <property type="match status" value="1"/>
</dbReference>
<comment type="subcellular location">
    <subcellularLocation>
        <location evidence="1">Nucleus</location>
    </subcellularLocation>
</comment>
<proteinExistence type="inferred from homology"/>
<reference evidence="8 9" key="1">
    <citation type="submission" date="2024-02" db="EMBL/GenBank/DDBJ databases">
        <authorList>
            <person name="Daric V."/>
            <person name="Darras S."/>
        </authorList>
    </citation>
    <scope>NUCLEOTIDE SEQUENCE [LARGE SCALE GENOMIC DNA]</scope>
</reference>
<evidence type="ECO:0000256" key="6">
    <source>
        <dbReference type="SAM" id="Coils"/>
    </source>
</evidence>
<keyword evidence="5" id="KW-0131">Cell cycle</keyword>
<organism evidence="8 9">
    <name type="scientific">Clavelina lepadiformis</name>
    <name type="common">Light-bulb sea squirt</name>
    <name type="synonym">Ascidia lepadiformis</name>
    <dbReference type="NCBI Taxonomy" id="159417"/>
    <lineage>
        <taxon>Eukaryota</taxon>
        <taxon>Metazoa</taxon>
        <taxon>Chordata</taxon>
        <taxon>Tunicata</taxon>
        <taxon>Ascidiacea</taxon>
        <taxon>Aplousobranchia</taxon>
        <taxon>Clavelinidae</taxon>
        <taxon>Clavelina</taxon>
    </lineage>
</organism>
<feature type="compositionally biased region" description="Basic and acidic residues" evidence="7">
    <location>
        <begin position="230"/>
        <end position="250"/>
    </location>
</feature>
<evidence type="ECO:0000256" key="7">
    <source>
        <dbReference type="SAM" id="MobiDB-lite"/>
    </source>
</evidence>
<feature type="coiled-coil region" evidence="6">
    <location>
        <begin position="130"/>
        <end position="178"/>
    </location>
</feature>
<gene>
    <name evidence="8" type="ORF">CVLEPA_LOCUS24425</name>
</gene>
<dbReference type="Proteomes" id="UP001642483">
    <property type="component" value="Unassembled WGS sequence"/>
</dbReference>
<dbReference type="Gene3D" id="1.20.5.1180">
    <property type="entry name" value="Geminin coiled-coil domain"/>
    <property type="match status" value="1"/>
</dbReference>
<evidence type="ECO:0008006" key="10">
    <source>
        <dbReference type="Google" id="ProtNLM"/>
    </source>
</evidence>
<name>A0ABP0GJC7_CLALP</name>
<evidence type="ECO:0000256" key="4">
    <source>
        <dbReference type="ARBA" id="ARBA00023242"/>
    </source>
</evidence>
<evidence type="ECO:0000256" key="1">
    <source>
        <dbReference type="ARBA" id="ARBA00004123"/>
    </source>
</evidence>
<dbReference type="EMBL" id="CAWYQH010000119">
    <property type="protein sequence ID" value="CAK8691662.1"/>
    <property type="molecule type" value="Genomic_DNA"/>
</dbReference>
<evidence type="ECO:0000256" key="3">
    <source>
        <dbReference type="ARBA" id="ARBA00023054"/>
    </source>
</evidence>
<evidence type="ECO:0000313" key="8">
    <source>
        <dbReference type="EMBL" id="CAK8691662.1"/>
    </source>
</evidence>
<feature type="compositionally biased region" description="Polar residues" evidence="7">
    <location>
        <begin position="1"/>
        <end position="14"/>
    </location>
</feature>
<dbReference type="InterPro" id="IPR022786">
    <property type="entry name" value="Geminin/Multicilin"/>
</dbReference>
<dbReference type="PANTHER" id="PTHR13372">
    <property type="entry name" value="GEMININ"/>
    <property type="match status" value="1"/>
</dbReference>
<evidence type="ECO:0000313" key="9">
    <source>
        <dbReference type="Proteomes" id="UP001642483"/>
    </source>
</evidence>
<feature type="compositionally biased region" description="Polar residues" evidence="7">
    <location>
        <begin position="257"/>
        <end position="268"/>
    </location>
</feature>
<comment type="caution">
    <text evidence="8">The sequence shown here is derived from an EMBL/GenBank/DDBJ whole genome shotgun (WGS) entry which is preliminary data.</text>
</comment>
<feature type="region of interest" description="Disordered" evidence="7">
    <location>
        <begin position="96"/>
        <end position="116"/>
    </location>
</feature>
<feature type="compositionally biased region" description="Low complexity" evidence="7">
    <location>
        <begin position="69"/>
        <end position="78"/>
    </location>
</feature>
<feature type="region of interest" description="Disordered" evidence="7">
    <location>
        <begin position="1"/>
        <end position="84"/>
    </location>
</feature>
<keyword evidence="4" id="KW-0539">Nucleus</keyword>